<dbReference type="EMBL" id="FTOB01000001">
    <property type="protein sequence ID" value="SIS43146.1"/>
    <property type="molecule type" value="Genomic_DNA"/>
</dbReference>
<keyword evidence="2" id="KW-1185">Reference proteome</keyword>
<protein>
    <submittedName>
        <fullName evidence="1">Uncharacterized protein</fullName>
    </submittedName>
</protein>
<reference evidence="1 2" key="1">
    <citation type="submission" date="2017-01" db="EMBL/GenBank/DDBJ databases">
        <authorList>
            <person name="Varghese N."/>
            <person name="Submissions S."/>
        </authorList>
    </citation>
    <scope>NUCLEOTIDE SEQUENCE [LARGE SCALE GENOMIC DNA]</scope>
    <source>
        <strain evidence="1 2">DSM 2061</strain>
    </source>
</reference>
<dbReference type="Proteomes" id="UP000185728">
    <property type="component" value="Unassembled WGS sequence"/>
</dbReference>
<sequence>MKKVIRVSLINSPIVITPLISILKSCEMQLNQMICFLTLYIFHNNYIKPIQGKILTN</sequence>
<proteinExistence type="predicted"/>
<gene>
    <name evidence="1" type="ORF">SAMN05421766_101937</name>
</gene>
<organism evidence="1 2">
    <name type="scientific">Zobellia uliginosa</name>
    <dbReference type="NCBI Taxonomy" id="143224"/>
    <lineage>
        <taxon>Bacteria</taxon>
        <taxon>Pseudomonadati</taxon>
        <taxon>Bacteroidota</taxon>
        <taxon>Flavobacteriia</taxon>
        <taxon>Flavobacteriales</taxon>
        <taxon>Flavobacteriaceae</taxon>
        <taxon>Zobellia</taxon>
    </lineage>
</organism>
<name>A0ABY1KK03_9FLAO</name>
<comment type="caution">
    <text evidence="1">The sequence shown here is derived from an EMBL/GenBank/DDBJ whole genome shotgun (WGS) entry which is preliminary data.</text>
</comment>
<evidence type="ECO:0000313" key="2">
    <source>
        <dbReference type="Proteomes" id="UP000185728"/>
    </source>
</evidence>
<evidence type="ECO:0000313" key="1">
    <source>
        <dbReference type="EMBL" id="SIS43146.1"/>
    </source>
</evidence>
<accession>A0ABY1KK03</accession>